<evidence type="ECO:0000259" key="6">
    <source>
        <dbReference type="SMART" id="SM01086"/>
    </source>
</evidence>
<dbReference type="SUPFAM" id="SSF52540">
    <property type="entry name" value="P-loop containing nucleoside triphosphate hydrolases"/>
    <property type="match status" value="2"/>
</dbReference>
<comment type="caution">
    <text evidence="7">The sequence shown here is derived from an EMBL/GenBank/DDBJ whole genome shotgun (WGS) entry which is preliminary data.</text>
</comment>
<accession>A0A1F7L159</accession>
<feature type="domain" description="Clp ATPase C-terminal" evidence="6">
    <location>
        <begin position="664"/>
        <end position="745"/>
    </location>
</feature>
<dbReference type="GO" id="GO:0005524">
    <property type="term" value="F:ATP binding"/>
    <property type="evidence" value="ECO:0007669"/>
    <property type="project" value="UniProtKB-KW"/>
</dbReference>
<feature type="domain" description="AAA+ ATPase" evidence="5">
    <location>
        <begin position="497"/>
        <end position="665"/>
    </location>
</feature>
<dbReference type="GO" id="GO:0005737">
    <property type="term" value="C:cytoplasm"/>
    <property type="evidence" value="ECO:0007669"/>
    <property type="project" value="TreeGrafter"/>
</dbReference>
<evidence type="ECO:0000313" key="7">
    <source>
        <dbReference type="EMBL" id="OGK73848.1"/>
    </source>
</evidence>
<dbReference type="InterPro" id="IPR003593">
    <property type="entry name" value="AAA+_ATPase"/>
</dbReference>
<dbReference type="EMBL" id="MGBR01000001">
    <property type="protein sequence ID" value="OGK73848.1"/>
    <property type="molecule type" value="Genomic_DNA"/>
</dbReference>
<dbReference type="InterPro" id="IPR003959">
    <property type="entry name" value="ATPase_AAA_core"/>
</dbReference>
<dbReference type="PANTHER" id="PTHR11638">
    <property type="entry name" value="ATP-DEPENDENT CLP PROTEASE"/>
    <property type="match status" value="1"/>
</dbReference>
<protein>
    <recommendedName>
        <fullName evidence="9">AAA+ ATPase domain-containing protein</fullName>
    </recommendedName>
</protein>
<dbReference type="PANTHER" id="PTHR11638:SF175">
    <property type="entry name" value="ATP-DEPENDENT CLP PROTEASE, ATP-BINDING SUBUNIT CLPC"/>
    <property type="match status" value="1"/>
</dbReference>
<evidence type="ECO:0000256" key="3">
    <source>
        <dbReference type="ARBA" id="ARBA00023186"/>
    </source>
</evidence>
<dbReference type="Gene3D" id="3.40.50.300">
    <property type="entry name" value="P-loop containing nucleotide triphosphate hydrolases"/>
    <property type="match status" value="2"/>
</dbReference>
<sequence>MKKNVPLFAKKSIHNFFEATLNLFLFFPYFFSVSTLFKTFFHPWKNIITKKTVRGFSFSELMGRIFFNLVSRLIGAFMRLSIILFYMLFQSLYVIFLPFIIGVYFLLLPFLICIYILEKTEEEKKASFKAVFIASRMLKQENYQAVENWFEMYYQKYLHKKAWWKLSNLLTIPPLARDWAVGYTPLLDEFSQDLTNDTYQAQMKSVIGRSKEIQQIQQALLKNEEANVLIVGEEGVGKHTIVDALAKKIYEGQTNSVLAYKRILKLNLEKILTVYTDTEQRENFLEDLFLEAATAKNTILLIENFDKYVSFGQGRIDLSTSFEKYGKTSTIQFIGITSPFFYQRFIFGNDKVNRLFTRIDVQEISLQEAKLTLLEAAHLFEEKNKAIIPYETIIETIDKSEFYITYIPFPEKAFNLLDMACAYVKNTNSQTVTPNIINIVLSEKTHIPTSLTGEMKKKLITLEQLLGSRVIYQTEAVQKLAGAMRRSFILLGKRRKPLASFLFLGPTGVGKTETAKALADIFFGSNKFLLRFDMSLYQTTADIKTLIGSIESSMPGLLSNAIRENPYAVLLLDEIEKADKDLLNIFLTLVDEGYFTDGFGKKVDCKNLIIIATSNAGADYIYKKQTSLIASVKESDLIDYLVSQHLFSPEFLNRFDGVVTYRPVTEQSIFTLASKMIDTIKETIYKLYKIHITVTDETLKSVVAKGYNPAFGARNLERVITQELEDKIAKLILEEKAKEGDTISL</sequence>
<proteinExistence type="predicted"/>
<evidence type="ECO:0008006" key="9">
    <source>
        <dbReference type="Google" id="ProtNLM"/>
    </source>
</evidence>
<feature type="transmembrane region" description="Helical" evidence="4">
    <location>
        <begin position="20"/>
        <end position="44"/>
    </location>
</feature>
<keyword evidence="1" id="KW-0547">Nucleotide-binding</keyword>
<dbReference type="Pfam" id="PF07724">
    <property type="entry name" value="AAA_2"/>
    <property type="match status" value="1"/>
</dbReference>
<dbReference type="PRINTS" id="PR00300">
    <property type="entry name" value="CLPPROTEASEA"/>
</dbReference>
<keyword evidence="2" id="KW-0067">ATP-binding</keyword>
<dbReference type="CDD" id="cd19499">
    <property type="entry name" value="RecA-like_ClpB_Hsp104-like"/>
    <property type="match status" value="1"/>
</dbReference>
<reference evidence="7 8" key="1">
    <citation type="journal article" date="2016" name="Nat. Commun.">
        <title>Thousands of microbial genomes shed light on interconnected biogeochemical processes in an aquifer system.</title>
        <authorList>
            <person name="Anantharaman K."/>
            <person name="Brown C.T."/>
            <person name="Hug L.A."/>
            <person name="Sharon I."/>
            <person name="Castelle C.J."/>
            <person name="Probst A.J."/>
            <person name="Thomas B.C."/>
            <person name="Singh A."/>
            <person name="Wilkins M.J."/>
            <person name="Karaoz U."/>
            <person name="Brodie E.L."/>
            <person name="Williams K.H."/>
            <person name="Hubbard S.S."/>
            <person name="Banfield J.F."/>
        </authorList>
    </citation>
    <scope>NUCLEOTIDE SEQUENCE [LARGE SCALE GENOMIC DNA]</scope>
</reference>
<dbReference type="InterPro" id="IPR001270">
    <property type="entry name" value="ClpA/B"/>
</dbReference>
<dbReference type="Pfam" id="PF10431">
    <property type="entry name" value="ClpB_D2-small"/>
    <property type="match status" value="1"/>
</dbReference>
<dbReference type="SMART" id="SM01086">
    <property type="entry name" value="ClpB_D2-small"/>
    <property type="match status" value="1"/>
</dbReference>
<evidence type="ECO:0000259" key="5">
    <source>
        <dbReference type="SMART" id="SM00382"/>
    </source>
</evidence>
<dbReference type="Pfam" id="PF17871">
    <property type="entry name" value="AAA_lid_9"/>
    <property type="match status" value="1"/>
</dbReference>
<dbReference type="InterPro" id="IPR019489">
    <property type="entry name" value="Clp_ATPase_C"/>
</dbReference>
<dbReference type="InterPro" id="IPR025662">
    <property type="entry name" value="Sigma_54_int_dom_ATP-bd_1"/>
</dbReference>
<dbReference type="CDD" id="cd00009">
    <property type="entry name" value="AAA"/>
    <property type="match status" value="1"/>
</dbReference>
<evidence type="ECO:0000256" key="1">
    <source>
        <dbReference type="ARBA" id="ARBA00022741"/>
    </source>
</evidence>
<feature type="transmembrane region" description="Helical" evidence="4">
    <location>
        <begin position="95"/>
        <end position="117"/>
    </location>
</feature>
<feature type="domain" description="AAA+ ATPase" evidence="5">
    <location>
        <begin position="224"/>
        <end position="365"/>
    </location>
</feature>
<gene>
    <name evidence="7" type="ORF">A3K52_03655</name>
</gene>
<dbReference type="Pfam" id="PF00004">
    <property type="entry name" value="AAA"/>
    <property type="match status" value="1"/>
</dbReference>
<dbReference type="InterPro" id="IPR041546">
    <property type="entry name" value="ClpA/ClpB_AAA_lid"/>
</dbReference>
<keyword evidence="4" id="KW-0812">Transmembrane</keyword>
<dbReference type="InterPro" id="IPR050130">
    <property type="entry name" value="ClpA_ClpB"/>
</dbReference>
<organism evidence="7 8">
    <name type="scientific">Candidatus Roizmanbacteria bacterium RIFOXYD1_FULL_38_12</name>
    <dbReference type="NCBI Taxonomy" id="1802093"/>
    <lineage>
        <taxon>Bacteria</taxon>
        <taxon>Candidatus Roizmaniibacteriota</taxon>
    </lineage>
</organism>
<dbReference type="AlphaFoldDB" id="A0A1F7L159"/>
<feature type="transmembrane region" description="Helical" evidence="4">
    <location>
        <begin position="65"/>
        <end position="89"/>
    </location>
</feature>
<dbReference type="Proteomes" id="UP000177050">
    <property type="component" value="Unassembled WGS sequence"/>
</dbReference>
<keyword evidence="3" id="KW-0143">Chaperone</keyword>
<dbReference type="SMART" id="SM00382">
    <property type="entry name" value="AAA"/>
    <property type="match status" value="2"/>
</dbReference>
<evidence type="ECO:0000313" key="8">
    <source>
        <dbReference type="Proteomes" id="UP000177050"/>
    </source>
</evidence>
<dbReference type="GO" id="GO:0034605">
    <property type="term" value="P:cellular response to heat"/>
    <property type="evidence" value="ECO:0007669"/>
    <property type="project" value="TreeGrafter"/>
</dbReference>
<keyword evidence="4" id="KW-1133">Transmembrane helix</keyword>
<evidence type="ECO:0000256" key="4">
    <source>
        <dbReference type="SAM" id="Phobius"/>
    </source>
</evidence>
<name>A0A1F7L159_9BACT</name>
<dbReference type="InterPro" id="IPR027417">
    <property type="entry name" value="P-loop_NTPase"/>
</dbReference>
<dbReference type="PROSITE" id="PS00675">
    <property type="entry name" value="SIGMA54_INTERACT_1"/>
    <property type="match status" value="1"/>
</dbReference>
<keyword evidence="4" id="KW-0472">Membrane</keyword>
<evidence type="ECO:0000256" key="2">
    <source>
        <dbReference type="ARBA" id="ARBA00022840"/>
    </source>
</evidence>
<dbReference type="Gene3D" id="1.10.8.60">
    <property type="match status" value="2"/>
</dbReference>
<dbReference type="GO" id="GO:0016887">
    <property type="term" value="F:ATP hydrolysis activity"/>
    <property type="evidence" value="ECO:0007669"/>
    <property type="project" value="InterPro"/>
</dbReference>